<dbReference type="RefSeq" id="XP_025546403.1">
    <property type="nucleotide sequence ID" value="XM_025694292.1"/>
</dbReference>
<sequence>MLLPLSLIAALLGTTVASTGATSKCLSSNTLGADNYQLCCPNGQGSGKGTVGETVFEYSCGQYYTGKSGPGTQHRQVNSAKDCAQLCSSPDCPGASWQSTRKQCWVLGSGNSDYSAFSPAKDWLIITRSAETPKDPDPEEECKDLIDAAKETAEEKIKCEAEKAELTDKAATTAGQCESDKEAALAGAQAQCATEKKQIQEEGEAQCKSEKEAASSQCENDKNQLQELVDDARSQCKSEKDAANTQCENAKNEIRQQGESKLQQSKTQCDAEKSELQQKVQELEKKAASAPNGQGHGQWQAVDPQCRDSSWTNLCGSGCSQRQFKLGGVDFQVKCGVRTNGANEEAWYYRQSILECAEACALTPRCLGVGWRSIGGEPAIGVTRPQESANHKHHTQYCHAMIRQDGFSMLRNTPLYYEHLIYAPARVTPV</sequence>
<dbReference type="EMBL" id="KZ824336">
    <property type="protein sequence ID" value="RAL07249.1"/>
    <property type="molecule type" value="Genomic_DNA"/>
</dbReference>
<evidence type="ECO:0008006" key="5">
    <source>
        <dbReference type="Google" id="ProtNLM"/>
    </source>
</evidence>
<accession>A0A395HID0</accession>
<name>A0A395HID0_ASPHC</name>
<dbReference type="VEuPathDB" id="FungiDB:BO97DRAFT_400410"/>
<dbReference type="GeneID" id="37198581"/>
<gene>
    <name evidence="3" type="ORF">BO97DRAFT_400410</name>
</gene>
<feature type="region of interest" description="Disordered" evidence="1">
    <location>
        <begin position="280"/>
        <end position="302"/>
    </location>
</feature>
<reference evidence="3 4" key="1">
    <citation type="submission" date="2018-02" db="EMBL/GenBank/DDBJ databases">
        <title>The genomes of Aspergillus section Nigri reveals drivers in fungal speciation.</title>
        <authorList>
            <consortium name="DOE Joint Genome Institute"/>
            <person name="Vesth T.C."/>
            <person name="Nybo J."/>
            <person name="Theobald S."/>
            <person name="Brandl J."/>
            <person name="Frisvad J.C."/>
            <person name="Nielsen K.F."/>
            <person name="Lyhne E.K."/>
            <person name="Kogle M.E."/>
            <person name="Kuo A."/>
            <person name="Riley R."/>
            <person name="Clum A."/>
            <person name="Nolan M."/>
            <person name="Lipzen A."/>
            <person name="Salamov A."/>
            <person name="Henrissat B."/>
            <person name="Wiebenga A."/>
            <person name="De vries R.P."/>
            <person name="Grigoriev I.V."/>
            <person name="Mortensen U.H."/>
            <person name="Andersen M.R."/>
            <person name="Baker S.E."/>
        </authorList>
    </citation>
    <scope>NUCLEOTIDE SEQUENCE [LARGE SCALE GENOMIC DNA]</scope>
    <source>
        <strain evidence="3 4">CBS 101889</strain>
    </source>
</reference>
<protein>
    <recommendedName>
        <fullName evidence="5">Apple domain-containing protein</fullName>
    </recommendedName>
</protein>
<dbReference type="Proteomes" id="UP000248961">
    <property type="component" value="Unassembled WGS sequence"/>
</dbReference>
<dbReference type="AlphaFoldDB" id="A0A395HID0"/>
<dbReference type="Gene3D" id="3.50.4.10">
    <property type="entry name" value="Hepatocyte Growth Factor"/>
    <property type="match status" value="1"/>
</dbReference>
<evidence type="ECO:0000313" key="3">
    <source>
        <dbReference type="EMBL" id="RAL07249.1"/>
    </source>
</evidence>
<proteinExistence type="predicted"/>
<dbReference type="STRING" id="1450537.A0A395HID0"/>
<feature type="chain" id="PRO_5017312732" description="Apple domain-containing protein" evidence="2">
    <location>
        <begin position="18"/>
        <end position="430"/>
    </location>
</feature>
<dbReference type="OrthoDB" id="4831104at2759"/>
<evidence type="ECO:0000256" key="1">
    <source>
        <dbReference type="SAM" id="MobiDB-lite"/>
    </source>
</evidence>
<keyword evidence="2" id="KW-0732">Signal</keyword>
<organism evidence="3 4">
    <name type="scientific">Aspergillus homomorphus (strain CBS 101889)</name>
    <dbReference type="NCBI Taxonomy" id="1450537"/>
    <lineage>
        <taxon>Eukaryota</taxon>
        <taxon>Fungi</taxon>
        <taxon>Dikarya</taxon>
        <taxon>Ascomycota</taxon>
        <taxon>Pezizomycotina</taxon>
        <taxon>Eurotiomycetes</taxon>
        <taxon>Eurotiomycetidae</taxon>
        <taxon>Eurotiales</taxon>
        <taxon>Aspergillaceae</taxon>
        <taxon>Aspergillus</taxon>
        <taxon>Aspergillus subgen. Circumdati</taxon>
    </lineage>
</organism>
<evidence type="ECO:0000256" key="2">
    <source>
        <dbReference type="SAM" id="SignalP"/>
    </source>
</evidence>
<evidence type="ECO:0000313" key="4">
    <source>
        <dbReference type="Proteomes" id="UP000248961"/>
    </source>
</evidence>
<feature type="signal peptide" evidence="2">
    <location>
        <begin position="1"/>
        <end position="17"/>
    </location>
</feature>
<keyword evidence="4" id="KW-1185">Reference proteome</keyword>